<evidence type="ECO:0000256" key="2">
    <source>
        <dbReference type="ARBA" id="ARBA00029447"/>
    </source>
</evidence>
<dbReference type="SUPFAM" id="SSF58104">
    <property type="entry name" value="Methyl-accepting chemotaxis protein (MCP) signaling domain"/>
    <property type="match status" value="1"/>
</dbReference>
<dbReference type="SMART" id="SM00283">
    <property type="entry name" value="MA"/>
    <property type="match status" value="1"/>
</dbReference>
<reference evidence="8 9" key="1">
    <citation type="submission" date="2017-03" db="EMBL/GenBank/DDBJ databases">
        <title>Genome sequence of Clostridium thermoalcaliphilum DSM 7309.</title>
        <authorList>
            <person name="Poehlein A."/>
            <person name="Daniel R."/>
        </authorList>
    </citation>
    <scope>NUCLEOTIDE SEQUENCE [LARGE SCALE GENOMIC DNA]</scope>
    <source>
        <strain evidence="8 9">DSM 7309</strain>
    </source>
</reference>
<sequence>MNKHIKETRNVSADIISFNFINSITLKLIIAITSALIVSVPIATRINSALNSLEIIDGYISTYINASMNIIVVNIIILFFAEYMIMKPLKHHIKILNDISQGNFSINANVKGKDEFSKLSIETNTAISKLSKLIKDVKEKVNDVNSTSSRLERNINSFTESISEINKAMNNVASGALDQAKSIEEGSLRAIQLDEIIDKNEQYVINLNNTSSKVKSIVNEGLLEIDKLTEIADNSISSTKQVYEVILKTNESASKIEEASNVILNIANQTNLLALNAAIEAARAGEAGRGFSVVAEEIRKLAEISTMSTKTIEDVVNQLQGNSKNAVETMKKVFETIQHQKNSVYKSKDKYIQINEAIKNANEAAQKLNASGKQIKENKDEIVYILQNLSAVAEENSASTEQVSSTMDQQNRFIEEISEVTKDLSRLSDSLEKLTQEFKI</sequence>
<feature type="coiled-coil region" evidence="4">
    <location>
        <begin position="127"/>
        <end position="154"/>
    </location>
</feature>
<dbReference type="PANTHER" id="PTHR32089">
    <property type="entry name" value="METHYL-ACCEPTING CHEMOTAXIS PROTEIN MCPB"/>
    <property type="match status" value="1"/>
</dbReference>
<comment type="similarity">
    <text evidence="2">Belongs to the methyl-accepting chemotaxis (MCP) protein family.</text>
</comment>
<feature type="domain" description="Methyl-accepting transducer" evidence="6">
    <location>
        <begin position="154"/>
        <end position="404"/>
    </location>
</feature>
<keyword evidence="5" id="KW-0472">Membrane</keyword>
<keyword evidence="1 3" id="KW-0807">Transducer</keyword>
<feature type="transmembrane region" description="Helical" evidence="5">
    <location>
        <begin position="63"/>
        <end position="85"/>
    </location>
</feature>
<dbReference type="AlphaFoldDB" id="A0A1V4I7W7"/>
<evidence type="ECO:0000259" key="6">
    <source>
        <dbReference type="PROSITE" id="PS50111"/>
    </source>
</evidence>
<accession>A0A1V4I7W7</accession>
<gene>
    <name evidence="8" type="primary">mcpB_3</name>
    <name evidence="8" type="ORF">CLOTH_12560</name>
</gene>
<dbReference type="PANTHER" id="PTHR32089:SF112">
    <property type="entry name" value="LYSOZYME-LIKE PROTEIN-RELATED"/>
    <property type="match status" value="1"/>
</dbReference>
<proteinExistence type="inferred from homology"/>
<dbReference type="PROSITE" id="PS50885">
    <property type="entry name" value="HAMP"/>
    <property type="match status" value="1"/>
</dbReference>
<dbReference type="InterPro" id="IPR003660">
    <property type="entry name" value="HAMP_dom"/>
</dbReference>
<feature type="domain" description="HAMP" evidence="7">
    <location>
        <begin position="83"/>
        <end position="135"/>
    </location>
</feature>
<dbReference type="GO" id="GO:0016020">
    <property type="term" value="C:membrane"/>
    <property type="evidence" value="ECO:0007669"/>
    <property type="project" value="InterPro"/>
</dbReference>
<name>A0A1V4I7W7_9FIRM</name>
<comment type="caution">
    <text evidence="8">The sequence shown here is derived from an EMBL/GenBank/DDBJ whole genome shotgun (WGS) entry which is preliminary data.</text>
</comment>
<dbReference type="Pfam" id="PF00015">
    <property type="entry name" value="MCPsignal"/>
    <property type="match status" value="1"/>
</dbReference>
<dbReference type="InterPro" id="IPR004089">
    <property type="entry name" value="MCPsignal_dom"/>
</dbReference>
<evidence type="ECO:0000256" key="1">
    <source>
        <dbReference type="ARBA" id="ARBA00023224"/>
    </source>
</evidence>
<feature type="coiled-coil region" evidence="4">
    <location>
        <begin position="351"/>
        <end position="378"/>
    </location>
</feature>
<protein>
    <submittedName>
        <fullName evidence="8">Methyl-accepting chemotaxis protein McpB</fullName>
    </submittedName>
</protein>
<keyword evidence="9" id="KW-1185">Reference proteome</keyword>
<evidence type="ECO:0000256" key="4">
    <source>
        <dbReference type="SAM" id="Coils"/>
    </source>
</evidence>
<dbReference type="Gene3D" id="1.10.287.950">
    <property type="entry name" value="Methyl-accepting chemotaxis protein"/>
    <property type="match status" value="1"/>
</dbReference>
<evidence type="ECO:0000259" key="7">
    <source>
        <dbReference type="PROSITE" id="PS50885"/>
    </source>
</evidence>
<dbReference type="EMBL" id="MZGW01000003">
    <property type="protein sequence ID" value="OPJ56078.1"/>
    <property type="molecule type" value="Genomic_DNA"/>
</dbReference>
<keyword evidence="5" id="KW-0812">Transmembrane</keyword>
<dbReference type="RefSeq" id="WP_079412207.1">
    <property type="nucleotide sequence ID" value="NZ_MZGW01000003.1"/>
</dbReference>
<keyword evidence="4" id="KW-0175">Coiled coil</keyword>
<feature type="transmembrane region" description="Helical" evidence="5">
    <location>
        <begin position="20"/>
        <end position="43"/>
    </location>
</feature>
<evidence type="ECO:0000313" key="8">
    <source>
        <dbReference type="EMBL" id="OPJ56078.1"/>
    </source>
</evidence>
<evidence type="ECO:0000256" key="5">
    <source>
        <dbReference type="SAM" id="Phobius"/>
    </source>
</evidence>
<dbReference type="STRING" id="29349.CLOTH_12560"/>
<dbReference type="Proteomes" id="UP000190140">
    <property type="component" value="Unassembled WGS sequence"/>
</dbReference>
<dbReference type="GO" id="GO:0007165">
    <property type="term" value="P:signal transduction"/>
    <property type="evidence" value="ECO:0007669"/>
    <property type="project" value="UniProtKB-KW"/>
</dbReference>
<keyword evidence="5" id="KW-1133">Transmembrane helix</keyword>
<evidence type="ECO:0000313" key="9">
    <source>
        <dbReference type="Proteomes" id="UP000190140"/>
    </source>
</evidence>
<evidence type="ECO:0000256" key="3">
    <source>
        <dbReference type="PROSITE-ProRule" id="PRU00284"/>
    </source>
</evidence>
<dbReference type="OrthoDB" id="1882972at2"/>
<dbReference type="PROSITE" id="PS50111">
    <property type="entry name" value="CHEMOTAXIS_TRANSDUC_2"/>
    <property type="match status" value="1"/>
</dbReference>
<organism evidence="8 9">
    <name type="scientific">Alkalithermobacter paradoxus</name>
    <dbReference type="NCBI Taxonomy" id="29349"/>
    <lineage>
        <taxon>Bacteria</taxon>
        <taxon>Bacillati</taxon>
        <taxon>Bacillota</taxon>
        <taxon>Clostridia</taxon>
        <taxon>Peptostreptococcales</taxon>
        <taxon>Tepidibacteraceae</taxon>
        <taxon>Alkalithermobacter</taxon>
    </lineage>
</organism>